<dbReference type="PANTHER" id="PTHR32319">
    <property type="entry name" value="BACTERIAL HEMOLYSIN-LIKE PROTEIN"/>
    <property type="match status" value="1"/>
</dbReference>
<comment type="similarity">
    <text evidence="2">Belongs to the TlyA family.</text>
</comment>
<dbReference type="InterPro" id="IPR047048">
    <property type="entry name" value="TlyA"/>
</dbReference>
<protein>
    <submittedName>
        <fullName evidence="5">TlyA family RNA methyltransferase</fullName>
    </submittedName>
</protein>
<comment type="caution">
    <text evidence="5">The sequence shown here is derived from an EMBL/GenBank/DDBJ whole genome shotgun (WGS) entry which is preliminary data.</text>
</comment>
<keyword evidence="6" id="KW-1185">Reference proteome</keyword>
<dbReference type="NCBIfam" id="TIGR00478">
    <property type="entry name" value="tly"/>
    <property type="match status" value="1"/>
</dbReference>
<dbReference type="PROSITE" id="PS50889">
    <property type="entry name" value="S4"/>
    <property type="match status" value="1"/>
</dbReference>
<sequence length="259" mass="28794">MQELGIVESEFAELANLRLDIACVKLGIAPTRNKAHTLIRRGKVCVNGIPCMKSAYKLSTQDRVRSLESKIFVSRAGEKLCYFLKEYPILDFKGKNALDIGASTGGFCEVLLQKGVESVVCVDVGNNQLHDTLRENPHVISYENTDIRDFAKEYTKNCMRGFEIVVCDVSFIGLKDILDSIIALSSDKVILLFKPQFEVGREVKRNKKGVVQDKLAIQKALGNMLKLLEHSGFGILKCAESEIAGKEGNVEFFIACQKL</sequence>
<dbReference type="InterPro" id="IPR004538">
    <property type="entry name" value="Hemolysin_A/TlyA"/>
</dbReference>
<dbReference type="InterPro" id="IPR002942">
    <property type="entry name" value="S4_RNA-bd"/>
</dbReference>
<reference evidence="5 6" key="1">
    <citation type="submission" date="2021-08" db="EMBL/GenBank/DDBJ databases">
        <title>Helicobacter spp. isolated from feces of Anatolian Ground Squirrel (Spermophilus xanthoprymnus) in Turkey.</title>
        <authorList>
            <person name="Aydin F."/>
            <person name="Abay S."/>
            <person name="Kayman T."/>
            <person name="Karakaya E."/>
            <person name="Saticioglu I.B."/>
        </authorList>
    </citation>
    <scope>NUCLEOTIDE SEQUENCE [LARGE SCALE GENOMIC DNA]</scope>
    <source>
        <strain evidence="5 6">Faydin-H70</strain>
    </source>
</reference>
<dbReference type="EMBL" id="JAIGYQ010000001">
    <property type="protein sequence ID" value="MBX7489937.1"/>
    <property type="molecule type" value="Genomic_DNA"/>
</dbReference>
<organism evidence="5 6">
    <name type="scientific">Helicobacter turcicus</name>
    <dbReference type="NCBI Taxonomy" id="2867412"/>
    <lineage>
        <taxon>Bacteria</taxon>
        <taxon>Pseudomonadati</taxon>
        <taxon>Campylobacterota</taxon>
        <taxon>Epsilonproteobacteria</taxon>
        <taxon>Campylobacterales</taxon>
        <taxon>Helicobacteraceae</taxon>
        <taxon>Helicobacter</taxon>
    </lineage>
</organism>
<dbReference type="SUPFAM" id="SSF55174">
    <property type="entry name" value="Alpha-L RNA-binding motif"/>
    <property type="match status" value="1"/>
</dbReference>
<dbReference type="InterPro" id="IPR036986">
    <property type="entry name" value="S4_RNA-bd_sf"/>
</dbReference>
<dbReference type="Proteomes" id="UP000700059">
    <property type="component" value="Unassembled WGS sequence"/>
</dbReference>
<dbReference type="SUPFAM" id="SSF53335">
    <property type="entry name" value="S-adenosyl-L-methionine-dependent methyltransferases"/>
    <property type="match status" value="1"/>
</dbReference>
<feature type="domain" description="RNA-binding S4" evidence="4">
    <location>
        <begin position="17"/>
        <end position="81"/>
    </location>
</feature>
<accession>A0ABS7JKM0</accession>
<keyword evidence="1 3" id="KW-0694">RNA-binding</keyword>
<dbReference type="PANTHER" id="PTHR32319:SF0">
    <property type="entry name" value="BACTERIAL HEMOLYSIN-LIKE PROTEIN"/>
    <property type="match status" value="1"/>
</dbReference>
<dbReference type="GO" id="GO:0032259">
    <property type="term" value="P:methylation"/>
    <property type="evidence" value="ECO:0007669"/>
    <property type="project" value="UniProtKB-KW"/>
</dbReference>
<dbReference type="CDD" id="cd02440">
    <property type="entry name" value="AdoMet_MTases"/>
    <property type="match status" value="1"/>
</dbReference>
<evidence type="ECO:0000259" key="4">
    <source>
        <dbReference type="SMART" id="SM00363"/>
    </source>
</evidence>
<dbReference type="SMART" id="SM00363">
    <property type="entry name" value="S4"/>
    <property type="match status" value="1"/>
</dbReference>
<evidence type="ECO:0000256" key="2">
    <source>
        <dbReference type="ARBA" id="ARBA00029460"/>
    </source>
</evidence>
<evidence type="ECO:0000256" key="1">
    <source>
        <dbReference type="ARBA" id="ARBA00022884"/>
    </source>
</evidence>
<dbReference type="GO" id="GO:0008168">
    <property type="term" value="F:methyltransferase activity"/>
    <property type="evidence" value="ECO:0007669"/>
    <property type="project" value="UniProtKB-KW"/>
</dbReference>
<gene>
    <name evidence="5" type="ORF">K4G57_00375</name>
</gene>
<name>A0ABS7JKM0_9HELI</name>
<keyword evidence="5" id="KW-0489">Methyltransferase</keyword>
<dbReference type="CDD" id="cd00165">
    <property type="entry name" value="S4"/>
    <property type="match status" value="1"/>
</dbReference>
<dbReference type="InterPro" id="IPR002877">
    <property type="entry name" value="RNA_MeTrfase_FtsJ_dom"/>
</dbReference>
<dbReference type="InterPro" id="IPR029063">
    <property type="entry name" value="SAM-dependent_MTases_sf"/>
</dbReference>
<evidence type="ECO:0000256" key="3">
    <source>
        <dbReference type="PROSITE-ProRule" id="PRU00182"/>
    </source>
</evidence>
<dbReference type="Pfam" id="PF01728">
    <property type="entry name" value="FtsJ"/>
    <property type="match status" value="1"/>
</dbReference>
<keyword evidence="5" id="KW-0808">Transferase</keyword>
<dbReference type="Gene3D" id="3.10.290.10">
    <property type="entry name" value="RNA-binding S4 domain"/>
    <property type="match status" value="1"/>
</dbReference>
<proteinExistence type="inferred from homology"/>
<evidence type="ECO:0000313" key="6">
    <source>
        <dbReference type="Proteomes" id="UP000700059"/>
    </source>
</evidence>
<dbReference type="Pfam" id="PF01479">
    <property type="entry name" value="S4"/>
    <property type="match status" value="1"/>
</dbReference>
<evidence type="ECO:0000313" key="5">
    <source>
        <dbReference type="EMBL" id="MBX7489937.1"/>
    </source>
</evidence>
<dbReference type="Gene3D" id="3.40.50.150">
    <property type="entry name" value="Vaccinia Virus protein VP39"/>
    <property type="match status" value="1"/>
</dbReference>